<dbReference type="PANTHER" id="PTHR47331">
    <property type="entry name" value="PHD-TYPE DOMAIN-CONTAINING PROTEIN"/>
    <property type="match status" value="1"/>
</dbReference>
<sequence length="373" mass="41834">MDVCKCIVSVRHEDMRRVGSLIKGLVIEKEGVRNRSSNYLCKKCKKKHSLLLCYQNESNCVGTTVEGADSSDQNELGNQNRNALNVHAPAFQAKTQNETFTAATGTNSGKNVILSTAFVFIETNDGTLIKGKALCDSGSVSCFCTTELADILNLKREKTNISVCSISGISTTIKQKTVALICNQEKTYKRRLEVLVIPKIAGLTPAKFIDVSNLMIAEKGNLANRKFYKPEKVNLLLGAEVFYDMLRSGQIYVPHTGLILQNSVFGYIVSGNINDSRRINLSYYGLINDNSESELKMFFELESLGSKDDPYCHEEDKALEIFNETVCFKAGRYEVTLPWKRDWSELADNYRVAENRLKALVKRMNYDKTLFST</sequence>
<keyword evidence="2" id="KW-1185">Reference proteome</keyword>
<name>A0A087SUH1_STEMI</name>
<dbReference type="PANTHER" id="PTHR47331:SF1">
    <property type="entry name" value="GAG-LIKE PROTEIN"/>
    <property type="match status" value="1"/>
</dbReference>
<dbReference type="EMBL" id="KK111998">
    <property type="protein sequence ID" value="KFM56510.1"/>
    <property type="molecule type" value="Genomic_DNA"/>
</dbReference>
<evidence type="ECO:0000313" key="1">
    <source>
        <dbReference type="EMBL" id="KFM56510.1"/>
    </source>
</evidence>
<feature type="non-terminal residue" evidence="1">
    <location>
        <position position="373"/>
    </location>
</feature>
<accession>A0A087SUH1</accession>
<gene>
    <name evidence="1" type="ORF">X975_03930</name>
</gene>
<dbReference type="Proteomes" id="UP000054359">
    <property type="component" value="Unassembled WGS sequence"/>
</dbReference>
<evidence type="ECO:0000313" key="2">
    <source>
        <dbReference type="Proteomes" id="UP000054359"/>
    </source>
</evidence>
<reference evidence="1 2" key="1">
    <citation type="submission" date="2013-11" db="EMBL/GenBank/DDBJ databases">
        <title>Genome sequencing of Stegodyphus mimosarum.</title>
        <authorList>
            <person name="Bechsgaard J."/>
        </authorList>
    </citation>
    <scope>NUCLEOTIDE SEQUENCE [LARGE SCALE GENOMIC DNA]</scope>
</reference>
<proteinExistence type="predicted"/>
<dbReference type="OrthoDB" id="6432493at2759"/>
<organism evidence="1 2">
    <name type="scientific">Stegodyphus mimosarum</name>
    <name type="common">African social velvet spider</name>
    <dbReference type="NCBI Taxonomy" id="407821"/>
    <lineage>
        <taxon>Eukaryota</taxon>
        <taxon>Metazoa</taxon>
        <taxon>Ecdysozoa</taxon>
        <taxon>Arthropoda</taxon>
        <taxon>Chelicerata</taxon>
        <taxon>Arachnida</taxon>
        <taxon>Araneae</taxon>
        <taxon>Araneomorphae</taxon>
        <taxon>Entelegynae</taxon>
        <taxon>Eresoidea</taxon>
        <taxon>Eresidae</taxon>
        <taxon>Stegodyphus</taxon>
    </lineage>
</organism>
<protein>
    <submittedName>
        <fullName evidence="1">Uncharacterized protein</fullName>
    </submittedName>
</protein>
<dbReference type="AlphaFoldDB" id="A0A087SUH1"/>
<dbReference type="OMA" id="THRRNAN"/>